<dbReference type="EMBL" id="JBEDNZ010000021">
    <property type="protein sequence ID" value="KAL0819189.1"/>
    <property type="molecule type" value="Genomic_DNA"/>
</dbReference>
<evidence type="ECO:0000313" key="4">
    <source>
        <dbReference type="EMBL" id="KAL0819189.1"/>
    </source>
</evidence>
<name>A0ABD0SH59_LOXSC</name>
<evidence type="ECO:0000313" key="8">
    <source>
        <dbReference type="Proteomes" id="UP001549921"/>
    </source>
</evidence>
<evidence type="ECO:0000313" key="2">
    <source>
        <dbReference type="EMBL" id="KAL0812069.1"/>
    </source>
</evidence>
<gene>
    <name evidence="6" type="ORF">ABMA27_002733</name>
    <name evidence="5" type="ORF">ABMA27_011006</name>
    <name evidence="3" type="ORF">ABMA28_008414</name>
    <name evidence="4" type="ORF">ABMA28_008441</name>
    <name evidence="2" type="ORF">ABMA28_009459</name>
    <name evidence="1" type="ORF">ABMA28_010234</name>
</gene>
<accession>A0ABD0SH59</accession>
<dbReference type="EMBL" id="JBEDNZ010000023">
    <property type="protein sequence ID" value="KAL0812069.1"/>
    <property type="molecule type" value="Genomic_DNA"/>
</dbReference>
<sequence length="120" mass="13569">MKRGKSPGHDGLSVEHLKHAGPHINRVLSMFFALGSYSALRVQYNNTFRALLRLPRYCSASGMFADAAVDDFYAIMRKKVTSLVRRVMGSGNQVLKMIADRMDAAVFRRYTELHVLHAVR</sequence>
<reference evidence="7 8" key="1">
    <citation type="submission" date="2024-06" db="EMBL/GenBank/DDBJ databases">
        <title>A chromosome-level genome assembly of beet webworm, Loxostege sticticalis.</title>
        <authorList>
            <person name="Zhang Y."/>
        </authorList>
    </citation>
    <scope>NUCLEOTIDE SEQUENCE [LARGE SCALE GENOMIC DNA]</scope>
    <source>
        <strain evidence="5">AQ026</strain>
        <strain evidence="4">AQ028</strain>
        <tissue evidence="4">Male pupae</tissue>
        <tissue evidence="5">Whole body</tissue>
    </source>
</reference>
<dbReference type="AlphaFoldDB" id="A0ABD0SH59"/>
<evidence type="ECO:0000313" key="7">
    <source>
        <dbReference type="Proteomes" id="UP001549920"/>
    </source>
</evidence>
<evidence type="ECO:0000313" key="1">
    <source>
        <dbReference type="EMBL" id="KAL0810940.1"/>
    </source>
</evidence>
<dbReference type="EMBL" id="JBEDNZ010000025">
    <property type="protein sequence ID" value="KAL0810940.1"/>
    <property type="molecule type" value="Genomic_DNA"/>
</dbReference>
<evidence type="ECO:0000313" key="5">
    <source>
        <dbReference type="EMBL" id="KAL0859185.1"/>
    </source>
</evidence>
<evidence type="ECO:0000313" key="3">
    <source>
        <dbReference type="EMBL" id="KAL0819159.1"/>
    </source>
</evidence>
<evidence type="ECO:0000313" key="6">
    <source>
        <dbReference type="EMBL" id="KAL0880276.1"/>
    </source>
</evidence>
<proteinExistence type="predicted"/>
<dbReference type="EMBL" id="JBEUOH010000013">
    <property type="protein sequence ID" value="KAL0880276.1"/>
    <property type="molecule type" value="Genomic_DNA"/>
</dbReference>
<organism evidence="4 8">
    <name type="scientific">Loxostege sticticalis</name>
    <name type="common">Beet webworm moth</name>
    <dbReference type="NCBI Taxonomy" id="481309"/>
    <lineage>
        <taxon>Eukaryota</taxon>
        <taxon>Metazoa</taxon>
        <taxon>Ecdysozoa</taxon>
        <taxon>Arthropoda</taxon>
        <taxon>Hexapoda</taxon>
        <taxon>Insecta</taxon>
        <taxon>Pterygota</taxon>
        <taxon>Neoptera</taxon>
        <taxon>Endopterygota</taxon>
        <taxon>Lepidoptera</taxon>
        <taxon>Glossata</taxon>
        <taxon>Ditrysia</taxon>
        <taxon>Pyraloidea</taxon>
        <taxon>Crambidae</taxon>
        <taxon>Pyraustinae</taxon>
        <taxon>Loxostege</taxon>
    </lineage>
</organism>
<protein>
    <submittedName>
        <fullName evidence="4">Uncharacterized protein</fullName>
    </submittedName>
</protein>
<dbReference type="EMBL" id="JBEDNZ010000021">
    <property type="protein sequence ID" value="KAL0819159.1"/>
    <property type="molecule type" value="Genomic_DNA"/>
</dbReference>
<dbReference type="EMBL" id="JBEUOH010000028">
    <property type="protein sequence ID" value="KAL0859185.1"/>
    <property type="molecule type" value="Genomic_DNA"/>
</dbReference>
<keyword evidence="7" id="KW-1185">Reference proteome</keyword>
<comment type="caution">
    <text evidence="4">The sequence shown here is derived from an EMBL/GenBank/DDBJ whole genome shotgun (WGS) entry which is preliminary data.</text>
</comment>
<dbReference type="Proteomes" id="UP001549921">
    <property type="component" value="Unassembled WGS sequence"/>
</dbReference>
<dbReference type="Proteomes" id="UP001549920">
    <property type="component" value="Unassembled WGS sequence"/>
</dbReference>